<gene>
    <name evidence="3" type="ORF">A2831_02240</name>
</gene>
<evidence type="ECO:0000313" key="3">
    <source>
        <dbReference type="EMBL" id="OGN04108.1"/>
    </source>
</evidence>
<name>A0A1F8EUD5_9BACT</name>
<dbReference type="Proteomes" id="UP000177507">
    <property type="component" value="Unassembled WGS sequence"/>
</dbReference>
<evidence type="ECO:0000256" key="1">
    <source>
        <dbReference type="ARBA" id="ARBA00022679"/>
    </source>
</evidence>
<dbReference type="EMBL" id="MGJI01000025">
    <property type="protein sequence ID" value="OGN04108.1"/>
    <property type="molecule type" value="Genomic_DNA"/>
</dbReference>
<dbReference type="SUPFAM" id="SSF53335">
    <property type="entry name" value="S-adenosyl-L-methionine-dependent methyltransferases"/>
    <property type="match status" value="1"/>
</dbReference>
<protein>
    <recommendedName>
        <fullName evidence="2">Methyltransferase domain-containing protein</fullName>
    </recommendedName>
</protein>
<dbReference type="AlphaFoldDB" id="A0A1F8EUD5"/>
<evidence type="ECO:0000313" key="4">
    <source>
        <dbReference type="Proteomes" id="UP000177507"/>
    </source>
</evidence>
<proteinExistence type="predicted"/>
<dbReference type="CDD" id="cd02440">
    <property type="entry name" value="AdoMet_MTases"/>
    <property type="match status" value="1"/>
</dbReference>
<accession>A0A1F8EUD5</accession>
<organism evidence="3 4">
    <name type="scientific">Candidatus Yanofskybacteria bacterium RIFCSPHIGHO2_01_FULL_44_17</name>
    <dbReference type="NCBI Taxonomy" id="1802668"/>
    <lineage>
        <taxon>Bacteria</taxon>
        <taxon>Candidatus Yanofskyibacteriota</taxon>
    </lineage>
</organism>
<comment type="caution">
    <text evidence="3">The sequence shown here is derived from an EMBL/GenBank/DDBJ whole genome shotgun (WGS) entry which is preliminary data.</text>
</comment>
<dbReference type="InterPro" id="IPR041698">
    <property type="entry name" value="Methyltransf_25"/>
</dbReference>
<reference evidence="3 4" key="1">
    <citation type="journal article" date="2016" name="Nat. Commun.">
        <title>Thousands of microbial genomes shed light on interconnected biogeochemical processes in an aquifer system.</title>
        <authorList>
            <person name="Anantharaman K."/>
            <person name="Brown C.T."/>
            <person name="Hug L.A."/>
            <person name="Sharon I."/>
            <person name="Castelle C.J."/>
            <person name="Probst A.J."/>
            <person name="Thomas B.C."/>
            <person name="Singh A."/>
            <person name="Wilkins M.J."/>
            <person name="Karaoz U."/>
            <person name="Brodie E.L."/>
            <person name="Williams K.H."/>
            <person name="Hubbard S.S."/>
            <person name="Banfield J.F."/>
        </authorList>
    </citation>
    <scope>NUCLEOTIDE SEQUENCE [LARGE SCALE GENOMIC DNA]</scope>
</reference>
<feature type="domain" description="Methyltransferase" evidence="2">
    <location>
        <begin position="41"/>
        <end position="135"/>
    </location>
</feature>
<dbReference type="GO" id="GO:0016740">
    <property type="term" value="F:transferase activity"/>
    <property type="evidence" value="ECO:0007669"/>
    <property type="project" value="UniProtKB-KW"/>
</dbReference>
<sequence length="220" mass="24756">MDPIWNKIHKGGWGKYPNEALVRFLCRYKKAEPDFKRNNKVLDLGCGAGANTKMMVAEGFKVWAVDGAGEAVRHAKAFVSQKNTKFIVADFVDIASIFPKGFFDIVCDNVSVYTNTVKNIEAILASVAKILKKDGLFYSSCFSTKTLGCGLGKKLESGTFIDIRESVFFKDRGIAHFYTEKEARKVYGKFFTVQSFDVDYHTEFNGQNTVSMFVLICRKK</sequence>
<dbReference type="STRING" id="1802668.A2831_02240"/>
<dbReference type="Gene3D" id="3.40.50.150">
    <property type="entry name" value="Vaccinia Virus protein VP39"/>
    <property type="match status" value="1"/>
</dbReference>
<evidence type="ECO:0000259" key="2">
    <source>
        <dbReference type="Pfam" id="PF13649"/>
    </source>
</evidence>
<keyword evidence="1" id="KW-0808">Transferase</keyword>
<dbReference type="InterPro" id="IPR029063">
    <property type="entry name" value="SAM-dependent_MTases_sf"/>
</dbReference>
<dbReference type="PANTHER" id="PTHR43861">
    <property type="entry name" value="TRANS-ACONITATE 2-METHYLTRANSFERASE-RELATED"/>
    <property type="match status" value="1"/>
</dbReference>
<dbReference type="Pfam" id="PF13649">
    <property type="entry name" value="Methyltransf_25"/>
    <property type="match status" value="1"/>
</dbReference>